<protein>
    <submittedName>
        <fullName evidence="2">Unnamed protein product</fullName>
    </submittedName>
</protein>
<name>A0A9W6XW95_9STRA</name>
<dbReference type="EMBL" id="BSXT01002072">
    <property type="protein sequence ID" value="GMF47057.1"/>
    <property type="molecule type" value="Genomic_DNA"/>
</dbReference>
<accession>A0A9W6XW95</accession>
<gene>
    <name evidence="2" type="ORF">Pfra01_001759700</name>
</gene>
<dbReference type="Proteomes" id="UP001165121">
    <property type="component" value="Unassembled WGS sequence"/>
</dbReference>
<feature type="compositionally biased region" description="Basic and acidic residues" evidence="1">
    <location>
        <begin position="203"/>
        <end position="213"/>
    </location>
</feature>
<evidence type="ECO:0000313" key="3">
    <source>
        <dbReference type="Proteomes" id="UP001165121"/>
    </source>
</evidence>
<organism evidence="2 3">
    <name type="scientific">Phytophthora fragariaefolia</name>
    <dbReference type="NCBI Taxonomy" id="1490495"/>
    <lineage>
        <taxon>Eukaryota</taxon>
        <taxon>Sar</taxon>
        <taxon>Stramenopiles</taxon>
        <taxon>Oomycota</taxon>
        <taxon>Peronosporomycetes</taxon>
        <taxon>Peronosporales</taxon>
        <taxon>Peronosporaceae</taxon>
        <taxon>Phytophthora</taxon>
    </lineage>
</organism>
<sequence>MEWQNLAFQATVDGNPTALGAIETPLVPAVERPQYPIPRVILRRRGMAPMVQRTTEPPGSDLKSAMRSMDLSSPEAEEVRSWTYDDDPTRSTAAKPRLSMERTRIEDHSNSRSRIEDQSSSRSHDGDQEASTDPDPDTTRGAELEGQEDMVNPVEQPSASSTNDSETSIGPSHPEKESGRLGIHPVDQIDGDGAQETAMTRNQDTRLKDEVRS</sequence>
<evidence type="ECO:0000256" key="1">
    <source>
        <dbReference type="SAM" id="MobiDB-lite"/>
    </source>
</evidence>
<feature type="compositionally biased region" description="Basic and acidic residues" evidence="1">
    <location>
        <begin position="98"/>
        <end position="127"/>
    </location>
</feature>
<comment type="caution">
    <text evidence="2">The sequence shown here is derived from an EMBL/GenBank/DDBJ whole genome shotgun (WGS) entry which is preliminary data.</text>
</comment>
<keyword evidence="3" id="KW-1185">Reference proteome</keyword>
<proteinExistence type="predicted"/>
<reference evidence="2" key="1">
    <citation type="submission" date="2023-04" db="EMBL/GenBank/DDBJ databases">
        <title>Phytophthora fragariaefolia NBRC 109709.</title>
        <authorList>
            <person name="Ichikawa N."/>
            <person name="Sato H."/>
            <person name="Tonouchi N."/>
        </authorList>
    </citation>
    <scope>NUCLEOTIDE SEQUENCE</scope>
    <source>
        <strain evidence="2">NBRC 109709</strain>
    </source>
</reference>
<dbReference type="AlphaFoldDB" id="A0A9W6XW95"/>
<feature type="compositionally biased region" description="Polar residues" evidence="1">
    <location>
        <begin position="155"/>
        <end position="170"/>
    </location>
</feature>
<feature type="region of interest" description="Disordered" evidence="1">
    <location>
        <begin position="46"/>
        <end position="213"/>
    </location>
</feature>
<evidence type="ECO:0000313" key="2">
    <source>
        <dbReference type="EMBL" id="GMF47057.1"/>
    </source>
</evidence>